<comment type="caution">
    <text evidence="2">The sequence shown here is derived from an EMBL/GenBank/DDBJ whole genome shotgun (WGS) entry which is preliminary data.</text>
</comment>
<feature type="domain" description="WW" evidence="1">
    <location>
        <begin position="6"/>
        <end position="41"/>
    </location>
</feature>
<gene>
    <name evidence="2" type="ORF">BDN70DRAFT_878325</name>
</gene>
<dbReference type="PROSITE" id="PS50020">
    <property type="entry name" value="WW_DOMAIN_2"/>
    <property type="match status" value="1"/>
</dbReference>
<keyword evidence="3" id="KW-1185">Reference proteome</keyword>
<reference evidence="2" key="1">
    <citation type="submission" date="2020-11" db="EMBL/GenBank/DDBJ databases">
        <authorList>
            <consortium name="DOE Joint Genome Institute"/>
            <person name="Ahrendt S."/>
            <person name="Riley R."/>
            <person name="Andreopoulos W."/>
            <person name="Labutti K."/>
            <person name="Pangilinan J."/>
            <person name="Ruiz-Duenas F.J."/>
            <person name="Barrasa J.M."/>
            <person name="Sanchez-Garcia M."/>
            <person name="Camarero S."/>
            <person name="Miyauchi S."/>
            <person name="Serrano A."/>
            <person name="Linde D."/>
            <person name="Babiker R."/>
            <person name="Drula E."/>
            <person name="Ayuso-Fernandez I."/>
            <person name="Pacheco R."/>
            <person name="Padilla G."/>
            <person name="Ferreira P."/>
            <person name="Barriuso J."/>
            <person name="Kellner H."/>
            <person name="Castanera R."/>
            <person name="Alfaro M."/>
            <person name="Ramirez L."/>
            <person name="Pisabarro A.G."/>
            <person name="Kuo A."/>
            <person name="Tritt A."/>
            <person name="Lipzen A."/>
            <person name="He G."/>
            <person name="Yan M."/>
            <person name="Ng V."/>
            <person name="Cullen D."/>
            <person name="Martin F."/>
            <person name="Rosso M.-N."/>
            <person name="Henrissat B."/>
            <person name="Hibbett D."/>
            <person name="Martinez A.T."/>
            <person name="Grigoriev I.V."/>
        </authorList>
    </citation>
    <scope>NUCLEOTIDE SEQUENCE</scope>
    <source>
        <strain evidence="2">CIRM-BRFM 674</strain>
    </source>
</reference>
<dbReference type="Proteomes" id="UP000807469">
    <property type="component" value="Unassembled WGS sequence"/>
</dbReference>
<dbReference type="OrthoDB" id="2834207at2759"/>
<organism evidence="2 3">
    <name type="scientific">Pholiota conissans</name>
    <dbReference type="NCBI Taxonomy" id="109636"/>
    <lineage>
        <taxon>Eukaryota</taxon>
        <taxon>Fungi</taxon>
        <taxon>Dikarya</taxon>
        <taxon>Basidiomycota</taxon>
        <taxon>Agaricomycotina</taxon>
        <taxon>Agaricomycetes</taxon>
        <taxon>Agaricomycetidae</taxon>
        <taxon>Agaricales</taxon>
        <taxon>Agaricineae</taxon>
        <taxon>Strophariaceae</taxon>
        <taxon>Pholiota</taxon>
    </lineage>
</organism>
<evidence type="ECO:0000313" key="2">
    <source>
        <dbReference type="EMBL" id="KAF9479896.1"/>
    </source>
</evidence>
<name>A0A9P5Z5P2_9AGAR</name>
<accession>A0A9P5Z5P2</accession>
<dbReference type="InterPro" id="IPR001202">
    <property type="entry name" value="WW_dom"/>
</dbReference>
<protein>
    <recommendedName>
        <fullName evidence="1">WW domain-containing protein</fullName>
    </recommendedName>
</protein>
<dbReference type="AlphaFoldDB" id="A0A9P5Z5P2"/>
<sequence>MSVGKQIIPEDWTIIATSPGGVDKDFYNQKTGEQTWYTPEGMTAAEILRVPGAEKYWFDEADAEAYIREMAKQKAENGGKDIADS</sequence>
<dbReference type="EMBL" id="MU155204">
    <property type="protein sequence ID" value="KAF9479896.1"/>
    <property type="molecule type" value="Genomic_DNA"/>
</dbReference>
<proteinExistence type="predicted"/>
<evidence type="ECO:0000259" key="1">
    <source>
        <dbReference type="PROSITE" id="PS50020"/>
    </source>
</evidence>
<evidence type="ECO:0000313" key="3">
    <source>
        <dbReference type="Proteomes" id="UP000807469"/>
    </source>
</evidence>